<protein>
    <submittedName>
        <fullName evidence="1">Uncharacterized protein</fullName>
    </submittedName>
</protein>
<sequence length="89" mass="10064">MENPQQSYQYSISLPKGYPRKSELEAHLREEIGEADQFVFIEDEGQKAPHCTGVAAPESSKRIEADAVEEIGMTPERINEVLQRFDAAR</sequence>
<dbReference type="EMBL" id="JAPDDS010000006">
    <property type="protein sequence ID" value="MCW1885526.1"/>
    <property type="molecule type" value="Genomic_DNA"/>
</dbReference>
<organism evidence="1 2">
    <name type="scientific">Luteolibacter flavescens</name>
    <dbReference type="NCBI Taxonomy" id="1859460"/>
    <lineage>
        <taxon>Bacteria</taxon>
        <taxon>Pseudomonadati</taxon>
        <taxon>Verrucomicrobiota</taxon>
        <taxon>Verrucomicrobiia</taxon>
        <taxon>Verrucomicrobiales</taxon>
        <taxon>Verrucomicrobiaceae</taxon>
        <taxon>Luteolibacter</taxon>
    </lineage>
</organism>
<gene>
    <name evidence="1" type="ORF">OKA04_12370</name>
</gene>
<dbReference type="Proteomes" id="UP001207930">
    <property type="component" value="Unassembled WGS sequence"/>
</dbReference>
<keyword evidence="2" id="KW-1185">Reference proteome</keyword>
<proteinExistence type="predicted"/>
<reference evidence="1 2" key="1">
    <citation type="submission" date="2022-10" db="EMBL/GenBank/DDBJ databases">
        <title>Luteolibacter flavescens strain MCCC 1K03193, whole genome shotgun sequencing project.</title>
        <authorList>
            <person name="Zhao G."/>
            <person name="Shen L."/>
        </authorList>
    </citation>
    <scope>NUCLEOTIDE SEQUENCE [LARGE SCALE GENOMIC DNA]</scope>
    <source>
        <strain evidence="1 2">MCCC 1K03193</strain>
    </source>
</reference>
<dbReference type="RefSeq" id="WP_264501483.1">
    <property type="nucleotide sequence ID" value="NZ_JAPDDS010000006.1"/>
</dbReference>
<comment type="caution">
    <text evidence="1">The sequence shown here is derived from an EMBL/GenBank/DDBJ whole genome shotgun (WGS) entry which is preliminary data.</text>
</comment>
<accession>A0ABT3FPM8</accession>
<evidence type="ECO:0000313" key="1">
    <source>
        <dbReference type="EMBL" id="MCW1885526.1"/>
    </source>
</evidence>
<name>A0ABT3FPM8_9BACT</name>
<evidence type="ECO:0000313" key="2">
    <source>
        <dbReference type="Proteomes" id="UP001207930"/>
    </source>
</evidence>